<name>A0ABR4GUH4_9EURO</name>
<dbReference type="EMBL" id="JBFXLT010000166">
    <property type="protein sequence ID" value="KAL2802729.1"/>
    <property type="molecule type" value="Genomic_DNA"/>
</dbReference>
<protein>
    <submittedName>
        <fullName evidence="2">Uncharacterized protein</fullName>
    </submittedName>
</protein>
<evidence type="ECO:0000313" key="2">
    <source>
        <dbReference type="EMBL" id="KAL2802729.1"/>
    </source>
</evidence>
<reference evidence="2 3" key="1">
    <citation type="submission" date="2024-07" db="EMBL/GenBank/DDBJ databases">
        <title>Section-level genome sequencing and comparative genomics of Aspergillus sections Usti and Cavernicolus.</title>
        <authorList>
            <consortium name="Lawrence Berkeley National Laboratory"/>
            <person name="Nybo J.L."/>
            <person name="Vesth T.C."/>
            <person name="Theobald S."/>
            <person name="Frisvad J.C."/>
            <person name="Larsen T.O."/>
            <person name="Kjaerboelling I."/>
            <person name="Rothschild-Mancinelli K."/>
            <person name="Lyhne E.K."/>
            <person name="Kogle M.E."/>
            <person name="Barry K."/>
            <person name="Clum A."/>
            <person name="Na H."/>
            <person name="Ledsgaard L."/>
            <person name="Lin J."/>
            <person name="Lipzen A."/>
            <person name="Kuo A."/>
            <person name="Riley R."/>
            <person name="Mondo S."/>
            <person name="Labutti K."/>
            <person name="Haridas S."/>
            <person name="Pangalinan J."/>
            <person name="Salamov A.A."/>
            <person name="Simmons B.A."/>
            <person name="Magnuson J.K."/>
            <person name="Chen J."/>
            <person name="Drula E."/>
            <person name="Henrissat B."/>
            <person name="Wiebenga A."/>
            <person name="Lubbers R.J."/>
            <person name="Gomes A.C."/>
            <person name="Makela M.R."/>
            <person name="Stajich J."/>
            <person name="Grigoriev I.V."/>
            <person name="Mortensen U.H."/>
            <person name="De Vries R.P."/>
            <person name="Baker S.E."/>
            <person name="Andersen M.R."/>
        </authorList>
    </citation>
    <scope>NUCLEOTIDE SEQUENCE [LARGE SCALE GENOMIC DNA]</scope>
    <source>
        <strain evidence="2 3">CBS 588.65</strain>
    </source>
</reference>
<proteinExistence type="predicted"/>
<accession>A0ABR4GUH4</accession>
<keyword evidence="1" id="KW-0175">Coiled coil</keyword>
<dbReference type="Proteomes" id="UP001610334">
    <property type="component" value="Unassembled WGS sequence"/>
</dbReference>
<organism evidence="2 3">
    <name type="scientific">Aspergillus granulosus</name>
    <dbReference type="NCBI Taxonomy" id="176169"/>
    <lineage>
        <taxon>Eukaryota</taxon>
        <taxon>Fungi</taxon>
        <taxon>Dikarya</taxon>
        <taxon>Ascomycota</taxon>
        <taxon>Pezizomycotina</taxon>
        <taxon>Eurotiomycetes</taxon>
        <taxon>Eurotiomycetidae</taxon>
        <taxon>Eurotiales</taxon>
        <taxon>Aspergillaceae</taxon>
        <taxon>Aspergillus</taxon>
        <taxon>Aspergillus subgen. Nidulantes</taxon>
    </lineage>
</organism>
<comment type="caution">
    <text evidence="2">The sequence shown here is derived from an EMBL/GenBank/DDBJ whole genome shotgun (WGS) entry which is preliminary data.</text>
</comment>
<evidence type="ECO:0000313" key="3">
    <source>
        <dbReference type="Proteomes" id="UP001610334"/>
    </source>
</evidence>
<evidence type="ECO:0000256" key="1">
    <source>
        <dbReference type="SAM" id="Coils"/>
    </source>
</evidence>
<sequence>MAQSDPDESLVYLACQHIFHGPNSMVRQRKNVKSLIQQNQPALTDLLREYNMDRTSEIRFPELFDVSPAQSAEREASEAETAREEANTLKEISEKGLSGDIIPKPQTQLSIEEKEELAASKSTPSLYPVYIHYRSQHIITTSIQRLVEEGCFTYAERHFPQLLVKNGWDCPEAVELTEWIKLFSQHSSELITTKKPLEELFSNLRALRHSAVHRLRKTTIGVERLAKNAQLERVSRLRRELKTAIEELQRNKDLLEGKDLAEIKEIQTQRAALDMRERDATNTMVHGDLQCLNDVDNSFEKFIYYFNLRDPTEKEGKGKREGMERFVESLVNRNSVDCPPYEAIR</sequence>
<keyword evidence="3" id="KW-1185">Reference proteome</keyword>
<gene>
    <name evidence="2" type="ORF">BJX63DRAFT_440654</name>
</gene>
<feature type="coiled-coil region" evidence="1">
    <location>
        <begin position="227"/>
        <end position="258"/>
    </location>
</feature>